<feature type="region of interest" description="Disordered" evidence="1">
    <location>
        <begin position="68"/>
        <end position="87"/>
    </location>
</feature>
<evidence type="ECO:0000313" key="2">
    <source>
        <dbReference type="EMBL" id="CAD7586971.1"/>
    </source>
</evidence>
<organism evidence="2">
    <name type="scientific">Timema genevievae</name>
    <name type="common">Walking stick</name>
    <dbReference type="NCBI Taxonomy" id="629358"/>
    <lineage>
        <taxon>Eukaryota</taxon>
        <taxon>Metazoa</taxon>
        <taxon>Ecdysozoa</taxon>
        <taxon>Arthropoda</taxon>
        <taxon>Hexapoda</taxon>
        <taxon>Insecta</taxon>
        <taxon>Pterygota</taxon>
        <taxon>Neoptera</taxon>
        <taxon>Polyneoptera</taxon>
        <taxon>Phasmatodea</taxon>
        <taxon>Timematodea</taxon>
        <taxon>Timematoidea</taxon>
        <taxon>Timematidae</taxon>
        <taxon>Timema</taxon>
    </lineage>
</organism>
<evidence type="ECO:0000256" key="1">
    <source>
        <dbReference type="SAM" id="MobiDB-lite"/>
    </source>
</evidence>
<dbReference type="EMBL" id="OE839372">
    <property type="protein sequence ID" value="CAD7586971.1"/>
    <property type="molecule type" value="Genomic_DNA"/>
</dbReference>
<accession>A0A7R9JQV1</accession>
<name>A0A7R9JQV1_TIMGE</name>
<dbReference type="AlphaFoldDB" id="A0A7R9JQV1"/>
<protein>
    <submittedName>
        <fullName evidence="2">Uncharacterized protein</fullName>
    </submittedName>
</protein>
<proteinExistence type="predicted"/>
<reference evidence="2" key="1">
    <citation type="submission" date="2020-11" db="EMBL/GenBank/DDBJ databases">
        <authorList>
            <person name="Tran Van P."/>
        </authorList>
    </citation>
    <scope>NUCLEOTIDE SEQUENCE</scope>
</reference>
<gene>
    <name evidence="2" type="ORF">TGEB3V08_LOCUS1216</name>
</gene>
<feature type="compositionally biased region" description="Polar residues" evidence="1">
    <location>
        <begin position="73"/>
        <end position="87"/>
    </location>
</feature>
<sequence>MGGVYRHPTQHWRKNFRIHYCREKSPQVHPTEIRTSISPSSEVKLNTTSTIANFATEAGVTLVLDQPYEDGDIQNTPKNGPYSPSNSGDAYGGLVVTGWWGRYHGALTGGFNHSTVLVLIAGKRRLHRGGKGQRRHRANRAAELASLSSRLHTFSLPSREKPLRLNNFFDKSELPTLAIYRMMCRLGELCRPFVARKP</sequence>